<feature type="non-terminal residue" evidence="1">
    <location>
        <position position="1"/>
    </location>
</feature>
<proteinExistence type="predicted"/>
<organism evidence="1 2">
    <name type="scientific">Candidatus Caccosoma faecigallinarum</name>
    <dbReference type="NCBI Taxonomy" id="2840720"/>
    <lineage>
        <taxon>Bacteria</taxon>
        <taxon>Bacillati</taxon>
        <taxon>Bacillota</taxon>
        <taxon>Bacillota incertae sedis</taxon>
        <taxon>Candidatus Caccosoma</taxon>
    </lineage>
</organism>
<evidence type="ECO:0000313" key="1">
    <source>
        <dbReference type="EMBL" id="HIT16989.1"/>
    </source>
</evidence>
<reference evidence="1" key="1">
    <citation type="submission" date="2020-10" db="EMBL/GenBank/DDBJ databases">
        <authorList>
            <person name="Gilroy R."/>
        </authorList>
    </citation>
    <scope>NUCLEOTIDE SEQUENCE</scope>
    <source>
        <strain evidence="1">14508</strain>
    </source>
</reference>
<protein>
    <submittedName>
        <fullName evidence="1">Uncharacterized protein</fullName>
    </submittedName>
</protein>
<name>A0A9D1K9P0_9FIRM</name>
<dbReference type="Proteomes" id="UP000886893">
    <property type="component" value="Unassembled WGS sequence"/>
</dbReference>
<sequence>KYPYEPELPRIYGIDGDLRYYEVDIGTTGTDCDPRYPAEIYNDGNRITRGAARIVYSRYYADGTPITDLNDRYVFYTYNHYNDFQEYLNYEGGWGEMFGNITGGGPISDYDPNFPPTPYVPSVRQSLVV</sequence>
<dbReference type="EMBL" id="DVKI01000039">
    <property type="protein sequence ID" value="HIT16989.1"/>
    <property type="molecule type" value="Genomic_DNA"/>
</dbReference>
<accession>A0A9D1K9P0</accession>
<gene>
    <name evidence="1" type="ORF">IAD04_01235</name>
</gene>
<dbReference type="AlphaFoldDB" id="A0A9D1K9P0"/>
<reference evidence="1" key="2">
    <citation type="journal article" date="2021" name="PeerJ">
        <title>Extensive microbial diversity within the chicken gut microbiome revealed by metagenomics and culture.</title>
        <authorList>
            <person name="Gilroy R."/>
            <person name="Ravi A."/>
            <person name="Getino M."/>
            <person name="Pursley I."/>
            <person name="Horton D.L."/>
            <person name="Alikhan N.F."/>
            <person name="Baker D."/>
            <person name="Gharbi K."/>
            <person name="Hall N."/>
            <person name="Watson M."/>
            <person name="Adriaenssens E.M."/>
            <person name="Foster-Nyarko E."/>
            <person name="Jarju S."/>
            <person name="Secka A."/>
            <person name="Antonio M."/>
            <person name="Oren A."/>
            <person name="Chaudhuri R.R."/>
            <person name="La Ragione R."/>
            <person name="Hildebrand F."/>
            <person name="Pallen M.J."/>
        </authorList>
    </citation>
    <scope>NUCLEOTIDE SEQUENCE</scope>
    <source>
        <strain evidence="1">14508</strain>
    </source>
</reference>
<comment type="caution">
    <text evidence="1">The sequence shown here is derived from an EMBL/GenBank/DDBJ whole genome shotgun (WGS) entry which is preliminary data.</text>
</comment>
<evidence type="ECO:0000313" key="2">
    <source>
        <dbReference type="Proteomes" id="UP000886893"/>
    </source>
</evidence>